<dbReference type="Pfam" id="PF02836">
    <property type="entry name" value="Glyco_hydro_2_C"/>
    <property type="match status" value="1"/>
</dbReference>
<name>A0ABU2Y0X8_9FLAO</name>
<dbReference type="PANTHER" id="PTHR42732">
    <property type="entry name" value="BETA-GALACTOSIDASE"/>
    <property type="match status" value="1"/>
</dbReference>
<keyword evidence="9" id="KW-1185">Reference proteome</keyword>
<dbReference type="InterPro" id="IPR036156">
    <property type="entry name" value="Beta-gal/glucu_dom_sf"/>
</dbReference>
<accession>A0ABU2Y0X8</accession>
<feature type="domain" description="Glycoside hydrolase family 2 immunoglobulin-like beta-sandwich" evidence="5">
    <location>
        <begin position="203"/>
        <end position="306"/>
    </location>
</feature>
<comment type="similarity">
    <text evidence="1">Belongs to the glycosyl hydrolase 2 family.</text>
</comment>
<dbReference type="EMBL" id="JAVRHV010000001">
    <property type="protein sequence ID" value="MDT0551828.1"/>
    <property type="molecule type" value="Genomic_DNA"/>
</dbReference>
<dbReference type="InterPro" id="IPR017853">
    <property type="entry name" value="GH"/>
</dbReference>
<dbReference type="InterPro" id="IPR051913">
    <property type="entry name" value="GH2_Domain-Containing"/>
</dbReference>
<gene>
    <name evidence="8" type="ORF">RM519_01100</name>
</gene>
<evidence type="ECO:0000313" key="8">
    <source>
        <dbReference type="EMBL" id="MDT0551828.1"/>
    </source>
</evidence>
<evidence type="ECO:0000259" key="5">
    <source>
        <dbReference type="Pfam" id="PF00703"/>
    </source>
</evidence>
<evidence type="ECO:0000256" key="4">
    <source>
        <dbReference type="SAM" id="SignalP"/>
    </source>
</evidence>
<dbReference type="Gene3D" id="3.20.20.80">
    <property type="entry name" value="Glycosidases"/>
    <property type="match status" value="1"/>
</dbReference>
<feature type="chain" id="PRO_5046353673" evidence="4">
    <location>
        <begin position="29"/>
        <end position="984"/>
    </location>
</feature>
<dbReference type="InterPro" id="IPR006102">
    <property type="entry name" value="Ig-like_GH2"/>
</dbReference>
<dbReference type="Pfam" id="PF00703">
    <property type="entry name" value="Glyco_hydro_2"/>
    <property type="match status" value="1"/>
</dbReference>
<dbReference type="Proteomes" id="UP001252186">
    <property type="component" value="Unassembled WGS sequence"/>
</dbReference>
<keyword evidence="2 8" id="KW-0378">Hydrolase</keyword>
<keyword evidence="3" id="KW-0326">Glycosidase</keyword>
<evidence type="ECO:0000313" key="9">
    <source>
        <dbReference type="Proteomes" id="UP001252186"/>
    </source>
</evidence>
<dbReference type="InterPro" id="IPR013783">
    <property type="entry name" value="Ig-like_fold"/>
</dbReference>
<evidence type="ECO:0000256" key="3">
    <source>
        <dbReference type="ARBA" id="ARBA00023295"/>
    </source>
</evidence>
<dbReference type="Gene3D" id="2.60.40.10">
    <property type="entry name" value="Immunoglobulins"/>
    <property type="match status" value="1"/>
</dbReference>
<keyword evidence="4" id="KW-0732">Signal</keyword>
<reference evidence="8 9" key="1">
    <citation type="submission" date="2023-09" db="EMBL/GenBank/DDBJ databases">
        <authorList>
            <person name="Rey-Velasco X."/>
        </authorList>
    </citation>
    <scope>NUCLEOTIDE SEQUENCE [LARGE SCALE GENOMIC DNA]</scope>
    <source>
        <strain evidence="8 9">P050</strain>
    </source>
</reference>
<comment type="caution">
    <text evidence="8">The sequence shown here is derived from an EMBL/GenBank/DDBJ whole genome shotgun (WGS) entry which is preliminary data.</text>
</comment>
<dbReference type="InterPro" id="IPR008979">
    <property type="entry name" value="Galactose-bd-like_sf"/>
</dbReference>
<dbReference type="RefSeq" id="WP_311591635.1">
    <property type="nucleotide sequence ID" value="NZ_JAVRHV010000001.1"/>
</dbReference>
<organism evidence="8 9">
    <name type="scientific">Urechidicola vernalis</name>
    <dbReference type="NCBI Taxonomy" id="3075600"/>
    <lineage>
        <taxon>Bacteria</taxon>
        <taxon>Pseudomonadati</taxon>
        <taxon>Bacteroidota</taxon>
        <taxon>Flavobacteriia</taxon>
        <taxon>Flavobacteriales</taxon>
        <taxon>Flavobacteriaceae</taxon>
        <taxon>Urechidicola</taxon>
    </lineage>
</organism>
<protein>
    <submittedName>
        <fullName evidence="8">Glycoside hydrolase family 2 TIM barrel-domain containing protein</fullName>
    </submittedName>
</protein>
<dbReference type="SUPFAM" id="SSF49785">
    <property type="entry name" value="Galactose-binding domain-like"/>
    <property type="match status" value="1"/>
</dbReference>
<evidence type="ECO:0000259" key="7">
    <source>
        <dbReference type="Pfam" id="PF02837"/>
    </source>
</evidence>
<feature type="signal peptide" evidence="4">
    <location>
        <begin position="1"/>
        <end position="28"/>
    </location>
</feature>
<evidence type="ECO:0000259" key="6">
    <source>
        <dbReference type="Pfam" id="PF02836"/>
    </source>
</evidence>
<dbReference type="Gene3D" id="2.60.120.260">
    <property type="entry name" value="Galactose-binding domain-like"/>
    <property type="match status" value="1"/>
</dbReference>
<feature type="domain" description="Glycoside hydrolase family 2 catalytic" evidence="6">
    <location>
        <begin position="309"/>
        <end position="462"/>
    </location>
</feature>
<dbReference type="SUPFAM" id="SSF51445">
    <property type="entry name" value="(Trans)glycosidases"/>
    <property type="match status" value="1"/>
</dbReference>
<evidence type="ECO:0000256" key="2">
    <source>
        <dbReference type="ARBA" id="ARBA00022801"/>
    </source>
</evidence>
<dbReference type="PANTHER" id="PTHR42732:SF1">
    <property type="entry name" value="BETA-MANNOSIDASE"/>
    <property type="match status" value="1"/>
</dbReference>
<dbReference type="SUPFAM" id="SSF49303">
    <property type="entry name" value="beta-Galactosidase/glucuronidase domain"/>
    <property type="match status" value="1"/>
</dbReference>
<sequence>MRFNFLNIPRLKHIRTALALFIAIPFFAMSQKTNIENEFSLNGTWDIIFDDNNEGISKKWFLNENFEENPSKEQIAVPSCWEQIKQDYEGVGIYRTKFKTPQNWKNKIVELHFEAVNYKSEIWINDQVVGFHEGGYTPFSFRIDKLLNPGKENVLIVRVISPIILTDKNIDGLGRQEVPMWRGALNGGIWQDVSLKAKGTVGIKDVFIEPNISNNSARFNIEIENVKAQSEDTKVVVEISGKEGDIVGRKEGTLTALPGKNVVNWNFNIKNAIYWDVENPYLYKAKVYLIKENEISDSWSHRFGMREFTVKNNQFYLNNNPLYLKAAFFEGLYPIGLAYPDSKEMAIKEIKLAKEAGFNMIRPWRKPAPKMWLDLCDEMGVLTVGSLAVECMHRPISTPRLPFVVENELRQTILSNRNRTCIVQWELFNEINRPILAQMLNSMSVLARELDPTRMILDESGGWGEGANIYLPFERTPTKFNDIHHYSGSQVNEKEFNGYLVTGKTKEEAKKYGLQKGFGKNVVPGIMSYISELGYGSTPNLTENLREFKKKGNPITAVYRDHFELDEGYRNILKETGFDKIYPDVTDFYLEQQKMHGIANKRMIEATRLNNMVGGYCVHALTGGDWVLGAGLLDLWRNPKTLVYDLTKEANQPQIAPIRILPRNVYAEQGAYIEIHGVSELESENVTLGIAIKSEKGKRVFKNSITKDFNTGISELFSTKLNTSDMDGAYEVFVTIKNDKGELIVSNNQSFDVFKKISVSVAKEKVAIVDPENSLAPFLKNEGIAFEFFSKGTDINTTVIVGNLKKKNEAHKELVNSVNKFVEKGGYAIMLDVMGTPIGARDRILVKNGLENIPFDIKLLQPWDTRGGWAAKSHITTEHPIFMGLPTNQIMHGVYENIHPKNSMAMQEGNYIAGMIGYDHFPGMDLMVRHFNGTGDVWYAADVLEAPMGKGMLLLSTLQILEFLGKDPVADKVLINMIDYASKQ</sequence>
<evidence type="ECO:0000256" key="1">
    <source>
        <dbReference type="ARBA" id="ARBA00007401"/>
    </source>
</evidence>
<dbReference type="GO" id="GO:0016787">
    <property type="term" value="F:hydrolase activity"/>
    <property type="evidence" value="ECO:0007669"/>
    <property type="project" value="UniProtKB-KW"/>
</dbReference>
<feature type="domain" description="Glycosyl hydrolases family 2 sugar binding" evidence="7">
    <location>
        <begin position="87"/>
        <end position="196"/>
    </location>
</feature>
<proteinExistence type="inferred from homology"/>
<dbReference type="InterPro" id="IPR006103">
    <property type="entry name" value="Glyco_hydro_2_cat"/>
</dbReference>
<dbReference type="Pfam" id="PF02837">
    <property type="entry name" value="Glyco_hydro_2_N"/>
    <property type="match status" value="1"/>
</dbReference>
<dbReference type="InterPro" id="IPR006104">
    <property type="entry name" value="Glyco_hydro_2_N"/>
</dbReference>